<dbReference type="EMBL" id="JTDB02000001">
    <property type="protein sequence ID" value="NLP59887.1"/>
    <property type="molecule type" value="Genomic_DNA"/>
</dbReference>
<reference evidence="2" key="1">
    <citation type="journal article" date="2015" name="Genome Announc.">
        <title>Draft Genome Sequence of the Polyhydroxyalkanoate-Producing Bacterium Burkholderia sacchari LMG 19450 Isolated from Brazilian Sugarcane Plantation Soil.</title>
        <authorList>
            <person name="Alexandrino P.M."/>
            <person name="Mendonca T.T."/>
            <person name="Guaman Bautista L.P."/>
            <person name="Cherix J."/>
            <person name="Lozano-Sakalauskas G.C."/>
            <person name="Fujita A."/>
            <person name="Ramos Filho E."/>
            <person name="Long P."/>
            <person name="Padilla G."/>
            <person name="Taciro M.K."/>
            <person name="Gomez J.G."/>
            <person name="Silva L.F."/>
        </authorList>
    </citation>
    <scope>NUCLEOTIDE SEQUENCE</scope>
    <source>
        <strain evidence="2">LMG 19450</strain>
    </source>
</reference>
<protein>
    <submittedName>
        <fullName evidence="2">Uncharacterized protein</fullName>
    </submittedName>
</protein>
<accession>A0A8T6Z377</accession>
<dbReference type="AlphaFoldDB" id="A0A8T6Z377"/>
<keyword evidence="1" id="KW-0472">Membrane</keyword>
<proteinExistence type="predicted"/>
<organism evidence="2 3">
    <name type="scientific">Paraburkholderia sacchari</name>
    <dbReference type="NCBI Taxonomy" id="159450"/>
    <lineage>
        <taxon>Bacteria</taxon>
        <taxon>Pseudomonadati</taxon>
        <taxon>Pseudomonadota</taxon>
        <taxon>Betaproteobacteria</taxon>
        <taxon>Burkholderiales</taxon>
        <taxon>Burkholderiaceae</taxon>
        <taxon>Paraburkholderia</taxon>
    </lineage>
</organism>
<evidence type="ECO:0000256" key="1">
    <source>
        <dbReference type="SAM" id="Phobius"/>
    </source>
</evidence>
<reference evidence="2" key="2">
    <citation type="submission" date="2020-04" db="EMBL/GenBank/DDBJ databases">
        <authorList>
            <person name="Alexandrino P."/>
            <person name="Mendonca T."/>
            <person name="Guaman L."/>
            <person name="Cherix J."/>
            <person name="Lozano-Sakalauskas G."/>
            <person name="Fujita A."/>
            <person name="Filho E.R."/>
            <person name="Long P."/>
            <person name="Padilla G."/>
            <person name="Taciro M.K."/>
            <person name="Gomez J.G."/>
            <person name="Silva L.F."/>
            <person name="Torres M."/>
        </authorList>
    </citation>
    <scope>NUCLEOTIDE SEQUENCE</scope>
    <source>
        <strain evidence="2">LMG 19450</strain>
    </source>
</reference>
<evidence type="ECO:0000313" key="2">
    <source>
        <dbReference type="EMBL" id="NLP59887.1"/>
    </source>
</evidence>
<keyword evidence="3" id="KW-1185">Reference proteome</keyword>
<gene>
    <name evidence="2" type="ORF">NH14_001710</name>
</gene>
<feature type="transmembrane region" description="Helical" evidence="1">
    <location>
        <begin position="6"/>
        <end position="26"/>
    </location>
</feature>
<name>A0A8T6Z377_9BURK</name>
<dbReference type="RefSeq" id="WP_167556499.1">
    <property type="nucleotide sequence ID" value="NZ_CADFGF010000004.1"/>
</dbReference>
<evidence type="ECO:0000313" key="3">
    <source>
        <dbReference type="Proteomes" id="UP000030460"/>
    </source>
</evidence>
<keyword evidence="1" id="KW-1133">Transmembrane helix</keyword>
<sequence>MRETVVAYLLGPAVMLVVSAAIWAVSRHSRGVLEARVSRWLDAHRGHGMRHKH</sequence>
<comment type="caution">
    <text evidence="2">The sequence shown here is derived from an EMBL/GenBank/DDBJ whole genome shotgun (WGS) entry which is preliminary data.</text>
</comment>
<dbReference type="Proteomes" id="UP000030460">
    <property type="component" value="Unassembled WGS sequence"/>
</dbReference>
<keyword evidence="1" id="KW-0812">Transmembrane</keyword>